<evidence type="ECO:0000313" key="3">
    <source>
        <dbReference type="Proteomes" id="UP001634394"/>
    </source>
</evidence>
<protein>
    <recommendedName>
        <fullName evidence="1">Bacteriophage T5 Orf172 DNA-binding domain-containing protein</fullName>
    </recommendedName>
</protein>
<dbReference type="Pfam" id="PF10544">
    <property type="entry name" value="T5orf172"/>
    <property type="match status" value="1"/>
</dbReference>
<organism evidence="2 3">
    <name type="scientific">Sinanodonta woodiana</name>
    <name type="common">Chinese pond mussel</name>
    <name type="synonym">Anodonta woodiana</name>
    <dbReference type="NCBI Taxonomy" id="1069815"/>
    <lineage>
        <taxon>Eukaryota</taxon>
        <taxon>Metazoa</taxon>
        <taxon>Spiralia</taxon>
        <taxon>Lophotrochozoa</taxon>
        <taxon>Mollusca</taxon>
        <taxon>Bivalvia</taxon>
        <taxon>Autobranchia</taxon>
        <taxon>Heteroconchia</taxon>
        <taxon>Palaeoheterodonta</taxon>
        <taxon>Unionida</taxon>
        <taxon>Unionoidea</taxon>
        <taxon>Unionidae</taxon>
        <taxon>Unioninae</taxon>
        <taxon>Sinanodonta</taxon>
    </lineage>
</organism>
<keyword evidence="3" id="KW-1185">Reference proteome</keyword>
<dbReference type="Proteomes" id="UP001634394">
    <property type="component" value="Unassembled WGS sequence"/>
</dbReference>
<reference evidence="2 3" key="1">
    <citation type="submission" date="2024-11" db="EMBL/GenBank/DDBJ databases">
        <title>Chromosome-level genome assembly of the freshwater bivalve Anodonta woodiana.</title>
        <authorList>
            <person name="Chen X."/>
        </authorList>
    </citation>
    <scope>NUCLEOTIDE SEQUENCE [LARGE SCALE GENOMIC DNA]</scope>
    <source>
        <strain evidence="2">MN2024</strain>
        <tissue evidence="2">Gills</tissue>
    </source>
</reference>
<gene>
    <name evidence="2" type="ORF">ACJMK2_011901</name>
</gene>
<evidence type="ECO:0000313" key="2">
    <source>
        <dbReference type="EMBL" id="KAL3857209.1"/>
    </source>
</evidence>
<sequence length="120" mass="13939">MFNNPIAGAGAGRHHGPGFVYVMHDPKNRQVKIGYSMNPEERLIYIQRDRPDTTLVNSVPANEMNRAETAAQHAVEKHLGMHKIARNATDWYHLPRNVTADRVFDRVRRAVRYFNTRHRH</sequence>
<proteinExistence type="predicted"/>
<comment type="caution">
    <text evidence="2">The sequence shown here is derived from an EMBL/GenBank/DDBJ whole genome shotgun (WGS) entry which is preliminary data.</text>
</comment>
<dbReference type="EMBL" id="JBJQND010000013">
    <property type="protein sequence ID" value="KAL3857209.1"/>
    <property type="molecule type" value="Genomic_DNA"/>
</dbReference>
<dbReference type="InterPro" id="IPR018306">
    <property type="entry name" value="Phage_T5_Orf172_DNA-bd"/>
</dbReference>
<feature type="domain" description="Bacteriophage T5 Orf172 DNA-binding" evidence="1">
    <location>
        <begin position="18"/>
        <end position="98"/>
    </location>
</feature>
<name>A0ABD3V6H2_SINWO</name>
<dbReference type="AlphaFoldDB" id="A0ABD3V6H2"/>
<evidence type="ECO:0000259" key="1">
    <source>
        <dbReference type="Pfam" id="PF10544"/>
    </source>
</evidence>
<accession>A0ABD3V6H2</accession>